<reference evidence="1" key="1">
    <citation type="submission" date="2022-07" db="EMBL/GenBank/DDBJ databases">
        <title>Phylogenomic reconstructions and comparative analyses of Kickxellomycotina fungi.</title>
        <authorList>
            <person name="Reynolds N.K."/>
            <person name="Stajich J.E."/>
            <person name="Barry K."/>
            <person name="Grigoriev I.V."/>
            <person name="Crous P."/>
            <person name="Smith M.E."/>
        </authorList>
    </citation>
    <scope>NUCLEOTIDE SEQUENCE</scope>
    <source>
        <strain evidence="1">CBS 190363</strain>
    </source>
</reference>
<organism evidence="1 2">
    <name type="scientific">Coemansia aciculifera</name>
    <dbReference type="NCBI Taxonomy" id="417176"/>
    <lineage>
        <taxon>Eukaryota</taxon>
        <taxon>Fungi</taxon>
        <taxon>Fungi incertae sedis</taxon>
        <taxon>Zoopagomycota</taxon>
        <taxon>Kickxellomycotina</taxon>
        <taxon>Kickxellomycetes</taxon>
        <taxon>Kickxellales</taxon>
        <taxon>Kickxellaceae</taxon>
        <taxon>Coemansia</taxon>
    </lineage>
</organism>
<name>A0ACC1LU04_9FUNG</name>
<accession>A0ACC1LU04</accession>
<sequence length="134" mass="14644">MSTKAEELEGDKLVLTLKNLTGRSLVLNRPKALNALTHPMILAIKRHLVSWQKSDLCNVVVLRSSSPRAFCAGGDVVQVSSDWNEGRQGAAMQFFQDEYQVNHLIASYSKPIVALLNGYTMGGGVGLSMHAAFR</sequence>
<dbReference type="Proteomes" id="UP001139981">
    <property type="component" value="Unassembled WGS sequence"/>
</dbReference>
<dbReference type="EMBL" id="JANBVB010003553">
    <property type="protein sequence ID" value="KAJ2878389.1"/>
    <property type="molecule type" value="Genomic_DNA"/>
</dbReference>
<protein>
    <submittedName>
        <fullName evidence="1">3-hydroxyisobutyryl-CoA hydrolase</fullName>
        <ecNumber evidence="1">3.1.2.4</ecNumber>
    </submittedName>
</protein>
<keyword evidence="1" id="KW-0378">Hydrolase</keyword>
<evidence type="ECO:0000313" key="2">
    <source>
        <dbReference type="Proteomes" id="UP001139981"/>
    </source>
</evidence>
<comment type="caution">
    <text evidence="1">The sequence shown here is derived from an EMBL/GenBank/DDBJ whole genome shotgun (WGS) entry which is preliminary data.</text>
</comment>
<keyword evidence="2" id="KW-1185">Reference proteome</keyword>
<proteinExistence type="predicted"/>
<evidence type="ECO:0000313" key="1">
    <source>
        <dbReference type="EMBL" id="KAJ2878389.1"/>
    </source>
</evidence>
<gene>
    <name evidence="1" type="primary">EHD3</name>
    <name evidence="1" type="ORF">IWW38_006333</name>
</gene>
<dbReference type="EC" id="3.1.2.4" evidence="1"/>
<feature type="non-terminal residue" evidence="1">
    <location>
        <position position="134"/>
    </location>
</feature>